<dbReference type="Gene3D" id="2.60.120.260">
    <property type="entry name" value="Galactose-binding domain-like"/>
    <property type="match status" value="1"/>
</dbReference>
<dbReference type="InterPro" id="IPR008979">
    <property type="entry name" value="Galactose-bd-like_sf"/>
</dbReference>
<dbReference type="Proteomes" id="UP001470230">
    <property type="component" value="Unassembled WGS sequence"/>
</dbReference>
<evidence type="ECO:0000313" key="2">
    <source>
        <dbReference type="Proteomes" id="UP001470230"/>
    </source>
</evidence>
<dbReference type="EMBL" id="JAPFFF010000043">
    <property type="protein sequence ID" value="KAK8841025.1"/>
    <property type="molecule type" value="Genomic_DNA"/>
</dbReference>
<sequence>MNEFVSVYNIDLMSKATWSNLSARLFKETINSQIELNCDHKFNERLKTVFPFKDQNEFSGIFRYLGNISNGDIEKEVKFSCSSLHPNAKNEFDIQPKNVALFSARIKVFSSDQQRKSYLCFNFNENRVIPSVYSIRTTEKFTSCYDHRSWIIEGSNDNKNWIELSRVNDCEQLKGFDKIHSFVINQNCSKEFQYIKITLTQDLNSYNCYFIIDSFEIYGTLLTSKSH</sequence>
<protein>
    <recommendedName>
        <fullName evidence="3">SUN domain-containing protein</fullName>
    </recommendedName>
</protein>
<name>A0ABR2H6G9_9EUKA</name>
<comment type="caution">
    <text evidence="1">The sequence shown here is derived from an EMBL/GenBank/DDBJ whole genome shotgun (WGS) entry which is preliminary data.</text>
</comment>
<evidence type="ECO:0000313" key="1">
    <source>
        <dbReference type="EMBL" id="KAK8841025.1"/>
    </source>
</evidence>
<proteinExistence type="predicted"/>
<accession>A0ABR2H6G9</accession>
<gene>
    <name evidence="1" type="ORF">M9Y10_027862</name>
</gene>
<keyword evidence="2" id="KW-1185">Reference proteome</keyword>
<dbReference type="SUPFAM" id="SSF49785">
    <property type="entry name" value="Galactose-binding domain-like"/>
    <property type="match status" value="1"/>
</dbReference>
<organism evidence="1 2">
    <name type="scientific">Tritrichomonas musculus</name>
    <dbReference type="NCBI Taxonomy" id="1915356"/>
    <lineage>
        <taxon>Eukaryota</taxon>
        <taxon>Metamonada</taxon>
        <taxon>Parabasalia</taxon>
        <taxon>Tritrichomonadida</taxon>
        <taxon>Tritrichomonadidae</taxon>
        <taxon>Tritrichomonas</taxon>
    </lineage>
</organism>
<reference evidence="1 2" key="1">
    <citation type="submission" date="2024-04" db="EMBL/GenBank/DDBJ databases">
        <title>Tritrichomonas musculus Genome.</title>
        <authorList>
            <person name="Alves-Ferreira E."/>
            <person name="Grigg M."/>
            <person name="Lorenzi H."/>
            <person name="Galac M."/>
        </authorList>
    </citation>
    <scope>NUCLEOTIDE SEQUENCE [LARGE SCALE GENOMIC DNA]</scope>
    <source>
        <strain evidence="1 2">EAF2021</strain>
    </source>
</reference>
<evidence type="ECO:0008006" key="3">
    <source>
        <dbReference type="Google" id="ProtNLM"/>
    </source>
</evidence>